<name>A0A1Y2JPY9_BRAJP</name>
<sequence length="157" mass="17813">MAWGKIARWNYARSFGFVEYDYPPGEAVFVHASVLQHAGIEPCDGVAIEFDTEIHSGKLRVKWAKRLRTWDEPDPEDDDEDDPQRKIAGRIVHVNDAKRYVFVARDDRRGVRVFCRLGDLQRAGVPAAIGTRVLFEVGERDGRPVVVGIEPHVHADH</sequence>
<protein>
    <recommendedName>
        <fullName evidence="3">CSD domain-containing protein</fullName>
    </recommendedName>
</protein>
<dbReference type="AlphaFoldDB" id="A0A1Y2JPY9"/>
<dbReference type="RefSeq" id="WP_085400688.1">
    <property type="nucleotide sequence ID" value="NZ_NAFL01000243.1"/>
</dbReference>
<dbReference type="Proteomes" id="UP000193335">
    <property type="component" value="Unassembled WGS sequence"/>
</dbReference>
<reference evidence="1 2" key="1">
    <citation type="submission" date="2017-03" db="EMBL/GenBank/DDBJ databases">
        <title>Whole genome sequences of fourteen strains of Bradyrhizobium canariense and one strain of Bradyrhizobium japonicum isolated from Lupinus (Papilionoideae: Genisteae) species in Algeria.</title>
        <authorList>
            <person name="Crovadore J."/>
            <person name="Chekireb D."/>
            <person name="Brachmann A."/>
            <person name="Chablais R."/>
            <person name="Cochard B."/>
            <person name="Lefort F."/>
        </authorList>
    </citation>
    <scope>NUCLEOTIDE SEQUENCE [LARGE SCALE GENOMIC DNA]</scope>
    <source>
        <strain evidence="1 2">UBMA197</strain>
    </source>
</reference>
<dbReference type="EMBL" id="NAFL01000243">
    <property type="protein sequence ID" value="OSJ33184.1"/>
    <property type="molecule type" value="Genomic_DNA"/>
</dbReference>
<evidence type="ECO:0000313" key="1">
    <source>
        <dbReference type="EMBL" id="OSJ33184.1"/>
    </source>
</evidence>
<dbReference type="SUPFAM" id="SSF50249">
    <property type="entry name" value="Nucleic acid-binding proteins"/>
    <property type="match status" value="1"/>
</dbReference>
<accession>A0A1Y2JPY9</accession>
<dbReference type="InterPro" id="IPR012340">
    <property type="entry name" value="NA-bd_OB-fold"/>
</dbReference>
<comment type="caution">
    <text evidence="1">The sequence shown here is derived from an EMBL/GenBank/DDBJ whole genome shotgun (WGS) entry which is preliminary data.</text>
</comment>
<evidence type="ECO:0008006" key="3">
    <source>
        <dbReference type="Google" id="ProtNLM"/>
    </source>
</evidence>
<organism evidence="1 2">
    <name type="scientific">Bradyrhizobium japonicum</name>
    <dbReference type="NCBI Taxonomy" id="375"/>
    <lineage>
        <taxon>Bacteria</taxon>
        <taxon>Pseudomonadati</taxon>
        <taxon>Pseudomonadota</taxon>
        <taxon>Alphaproteobacteria</taxon>
        <taxon>Hyphomicrobiales</taxon>
        <taxon>Nitrobacteraceae</taxon>
        <taxon>Bradyrhizobium</taxon>
    </lineage>
</organism>
<proteinExistence type="predicted"/>
<gene>
    <name evidence="1" type="ORF">BSZ19_16195</name>
</gene>
<dbReference type="Gene3D" id="2.40.50.140">
    <property type="entry name" value="Nucleic acid-binding proteins"/>
    <property type="match status" value="1"/>
</dbReference>
<evidence type="ECO:0000313" key="2">
    <source>
        <dbReference type="Proteomes" id="UP000193335"/>
    </source>
</evidence>